<reference evidence="1 2" key="1">
    <citation type="submission" date="2015-08" db="EMBL/GenBank/DDBJ databases">
        <title>Next Generation Sequencing and Analysis of the Genome of Puccinia sorghi L Schw, the Causal Agent of Maize Common Rust.</title>
        <authorList>
            <person name="Rochi L."/>
            <person name="Burguener G."/>
            <person name="Darino M."/>
            <person name="Turjanski A."/>
            <person name="Kreff E."/>
            <person name="Dieguez M.J."/>
            <person name="Sacco F."/>
        </authorList>
    </citation>
    <scope>NUCLEOTIDE SEQUENCE [LARGE SCALE GENOMIC DNA]</scope>
    <source>
        <strain evidence="1 2">RO10H11247</strain>
    </source>
</reference>
<dbReference type="VEuPathDB" id="FungiDB:VP01_3644g2"/>
<protein>
    <submittedName>
        <fullName evidence="1">Uncharacterized protein</fullName>
    </submittedName>
</protein>
<evidence type="ECO:0000313" key="2">
    <source>
        <dbReference type="Proteomes" id="UP000037035"/>
    </source>
</evidence>
<dbReference type="STRING" id="27349.A0A0L6UUQ5"/>
<dbReference type="Proteomes" id="UP000037035">
    <property type="component" value="Unassembled WGS sequence"/>
</dbReference>
<dbReference type="OrthoDB" id="2507701at2759"/>
<comment type="caution">
    <text evidence="1">The sequence shown here is derived from an EMBL/GenBank/DDBJ whole genome shotgun (WGS) entry which is preliminary data.</text>
</comment>
<accession>A0A0L6UUQ5</accession>
<evidence type="ECO:0000313" key="1">
    <source>
        <dbReference type="EMBL" id="KNZ52224.1"/>
    </source>
</evidence>
<name>A0A0L6UUQ5_9BASI</name>
<proteinExistence type="predicted"/>
<keyword evidence="2" id="KW-1185">Reference proteome</keyword>
<dbReference type="EMBL" id="LAVV01008662">
    <property type="protein sequence ID" value="KNZ52224.1"/>
    <property type="molecule type" value="Genomic_DNA"/>
</dbReference>
<dbReference type="AlphaFoldDB" id="A0A0L6UUQ5"/>
<sequence>MLTRARSCIWDGLICSSFKDSNGKPFHQNFGNLSFGFYFNWFNPMGHKITGKHHSLEPSEPTVLQMNNMLLPLVCELGHLWHSDIQINTPRIQIQFGNCLATHCTVPQSSVHSATYLEKTTIPSTTAPGHYAPLKAKSKNLKLGKDVQTQWKAFFKTTGVHWLVLNKLPYWNSINFTANYNYFAEENYERCLHKRPLCKYMKKLSHKPIQNLQPTLFLFWIYYSFRKLSYTILFPCGSTDLPHYFEMNLPGKCERLVWWSI</sequence>
<gene>
    <name evidence="1" type="ORF">VP01_3644g2</name>
</gene>
<organism evidence="1 2">
    <name type="scientific">Puccinia sorghi</name>
    <dbReference type="NCBI Taxonomy" id="27349"/>
    <lineage>
        <taxon>Eukaryota</taxon>
        <taxon>Fungi</taxon>
        <taxon>Dikarya</taxon>
        <taxon>Basidiomycota</taxon>
        <taxon>Pucciniomycotina</taxon>
        <taxon>Pucciniomycetes</taxon>
        <taxon>Pucciniales</taxon>
        <taxon>Pucciniaceae</taxon>
        <taxon>Puccinia</taxon>
    </lineage>
</organism>